<organism evidence="2 3">
    <name type="scientific">Ectocarpus siliculosus</name>
    <name type="common">Brown alga</name>
    <name type="synonym">Conferva siliculosa</name>
    <dbReference type="NCBI Taxonomy" id="2880"/>
    <lineage>
        <taxon>Eukaryota</taxon>
        <taxon>Sar</taxon>
        <taxon>Stramenopiles</taxon>
        <taxon>Ochrophyta</taxon>
        <taxon>PX clade</taxon>
        <taxon>Phaeophyceae</taxon>
        <taxon>Ectocarpales</taxon>
        <taxon>Ectocarpaceae</taxon>
        <taxon>Ectocarpus</taxon>
    </lineage>
</organism>
<feature type="region of interest" description="Disordered" evidence="1">
    <location>
        <begin position="28"/>
        <end position="51"/>
    </location>
</feature>
<gene>
    <name evidence="2" type="ORF">Esi_0798_0001</name>
</gene>
<evidence type="ECO:0000313" key="3">
    <source>
        <dbReference type="Proteomes" id="UP000002630"/>
    </source>
</evidence>
<dbReference type="Proteomes" id="UP000002630">
    <property type="component" value="Unassembled WGS sequence"/>
</dbReference>
<evidence type="ECO:0000256" key="1">
    <source>
        <dbReference type="SAM" id="MobiDB-lite"/>
    </source>
</evidence>
<feature type="region of interest" description="Disordered" evidence="1">
    <location>
        <begin position="388"/>
        <end position="408"/>
    </location>
</feature>
<keyword evidence="3" id="KW-1185">Reference proteome</keyword>
<sequence length="750" mass="82501">MGSSQETSLLDEEVDDREYLDFRDFAKDNPLATNKAPPPWELSGPREYGPSLDVNGQEERVLWGLHLPYCEGAVTVEGGAANLRYNQKAEGSDTYPFENLSVLLLSQFTSKYKVSRVMLRGMLEMLRFVDDDGSRFNIDDLKDVHHEHFQARRRKYYPLLQVVKRKVEASATAKKAGETTADAYDIPTNLVVDRLLRSAPSMEEMLSNQGGKQLSRDETAAAGLASTHIFSVPEEKADGTKGNNQNGELARSTPHFGFDGIMVGMDGKRKVYVNDIVMCTLDGVDDAQPCRILAIYWDAAKLGVMVDVRRFRLAAEVDGQSSSYLAGTDLIRAWEQQDDGKTAVRREVIDGPCEMYTAAEVADKVHEDEGANEAPAEQDARRYFAEGFVVPKPPPEGGRRRRKRALDDGNVSVTCDRWSPEGTSDDPKFSIRKSEFMHNVENHPAAMLPLVQYIDGFNANGMQTKNSVGGTYVGMGSTSLALQRRRGQANVVAVASNGCSCTGEMELQCQVMGELQKGCIAIVEMPAVDGAPAHRLKVFLRGGLLLLVADSPQRALMYKGKHPNKSTRFPCIYCMVEQTQDAEGEEGTDPGGPLGDQLYDIESNARTRGGLLAARRRLLELKDQASVQAKESTALGVVAPARADERWLLYDVMDIVPGRTMPVEILHADALNAQGLVQRFFIGLLNTEGRRLISATLRQREGGSSIYPVGEAPLKDIVTDYASLTGSNKWLLASIMLLVFRPVLHSAASL</sequence>
<dbReference type="InParanoid" id="D7G6T4"/>
<proteinExistence type="predicted"/>
<reference evidence="2 3" key="1">
    <citation type="journal article" date="2010" name="Nature">
        <title>The Ectocarpus genome and the independent evolution of multicellularity in brown algae.</title>
        <authorList>
            <person name="Cock J.M."/>
            <person name="Sterck L."/>
            <person name="Rouze P."/>
            <person name="Scornet D."/>
            <person name="Allen A.E."/>
            <person name="Amoutzias G."/>
            <person name="Anthouard V."/>
            <person name="Artiguenave F."/>
            <person name="Aury J.M."/>
            <person name="Badger J.H."/>
            <person name="Beszteri B."/>
            <person name="Billiau K."/>
            <person name="Bonnet E."/>
            <person name="Bothwell J.H."/>
            <person name="Bowler C."/>
            <person name="Boyen C."/>
            <person name="Brownlee C."/>
            <person name="Carrano C.J."/>
            <person name="Charrier B."/>
            <person name="Cho G.Y."/>
            <person name="Coelho S.M."/>
            <person name="Collen J."/>
            <person name="Corre E."/>
            <person name="Da Silva C."/>
            <person name="Delage L."/>
            <person name="Delaroque N."/>
            <person name="Dittami S.M."/>
            <person name="Doulbeau S."/>
            <person name="Elias M."/>
            <person name="Farnham G."/>
            <person name="Gachon C.M."/>
            <person name="Gschloessl B."/>
            <person name="Heesch S."/>
            <person name="Jabbari K."/>
            <person name="Jubin C."/>
            <person name="Kawai H."/>
            <person name="Kimura K."/>
            <person name="Kloareg B."/>
            <person name="Kupper F.C."/>
            <person name="Lang D."/>
            <person name="Le Bail A."/>
            <person name="Leblanc C."/>
            <person name="Lerouge P."/>
            <person name="Lohr M."/>
            <person name="Lopez P.J."/>
            <person name="Martens C."/>
            <person name="Maumus F."/>
            <person name="Michel G."/>
            <person name="Miranda-Saavedra D."/>
            <person name="Morales J."/>
            <person name="Moreau H."/>
            <person name="Motomura T."/>
            <person name="Nagasato C."/>
            <person name="Napoli C.A."/>
            <person name="Nelson D.R."/>
            <person name="Nyvall-Collen P."/>
            <person name="Peters A.F."/>
            <person name="Pommier C."/>
            <person name="Potin P."/>
            <person name="Poulain J."/>
            <person name="Quesneville H."/>
            <person name="Read B."/>
            <person name="Rensing S.A."/>
            <person name="Ritter A."/>
            <person name="Rousvoal S."/>
            <person name="Samanta M."/>
            <person name="Samson G."/>
            <person name="Schroeder D.C."/>
            <person name="Segurens B."/>
            <person name="Strittmatter M."/>
            <person name="Tonon T."/>
            <person name="Tregear J.W."/>
            <person name="Valentin K."/>
            <person name="von Dassow P."/>
            <person name="Yamagishi T."/>
            <person name="Van de Peer Y."/>
            <person name="Wincker P."/>
        </authorList>
    </citation>
    <scope>NUCLEOTIDE SEQUENCE [LARGE SCALE GENOMIC DNA]</scope>
    <source>
        <strain evidence="3">Ec32 / CCAP1310/4</strain>
    </source>
</reference>
<name>D7G6T4_ECTSI</name>
<accession>D7G6T4</accession>
<protein>
    <submittedName>
        <fullName evidence="2">Uncharacterized protein</fullName>
    </submittedName>
</protein>
<dbReference type="AlphaFoldDB" id="D7G6T4"/>
<dbReference type="EMBL" id="FN649760">
    <property type="protein sequence ID" value="CBJ33982.1"/>
    <property type="molecule type" value="Genomic_DNA"/>
</dbReference>
<evidence type="ECO:0000313" key="2">
    <source>
        <dbReference type="EMBL" id="CBJ33982.1"/>
    </source>
</evidence>